<organism evidence="9 10">
    <name type="scientific">Paenibacillus gansuensis</name>
    <dbReference type="NCBI Taxonomy" id="306542"/>
    <lineage>
        <taxon>Bacteria</taxon>
        <taxon>Bacillati</taxon>
        <taxon>Bacillota</taxon>
        <taxon>Bacilli</taxon>
        <taxon>Bacillales</taxon>
        <taxon>Paenibacillaceae</taxon>
        <taxon>Paenibacillus</taxon>
    </lineage>
</organism>
<evidence type="ECO:0000259" key="8">
    <source>
        <dbReference type="PROSITE" id="PS50928"/>
    </source>
</evidence>
<name>A0ABW5PFN9_9BACL</name>
<comment type="subcellular location">
    <subcellularLocation>
        <location evidence="6">Cell membrane</location>
        <topology evidence="6">Multi-pass membrane protein</topology>
    </subcellularLocation>
    <subcellularLocation>
        <location evidence="1">Membrane</location>
        <topology evidence="1">Multi-pass membrane protein</topology>
    </subcellularLocation>
</comment>
<dbReference type="NCBIfam" id="TIGR02138">
    <property type="entry name" value="phosphate_pstC"/>
    <property type="match status" value="1"/>
</dbReference>
<dbReference type="PANTHER" id="PTHR42727:SF1">
    <property type="entry name" value="PHOSPHATE TRANSPORT SYSTEM PERMEASE"/>
    <property type="match status" value="1"/>
</dbReference>
<feature type="transmembrane region" description="Helical" evidence="6">
    <location>
        <begin position="206"/>
        <end position="227"/>
    </location>
</feature>
<comment type="similarity">
    <text evidence="7">Belongs to the binding-protein-dependent transport system permease family. CysTW subfamily.</text>
</comment>
<dbReference type="Gene3D" id="1.10.3720.10">
    <property type="entry name" value="MetI-like"/>
    <property type="match status" value="1"/>
</dbReference>
<keyword evidence="5 6" id="KW-0472">Membrane</keyword>
<keyword evidence="3 6" id="KW-0812">Transmembrane</keyword>
<dbReference type="EMBL" id="JBHUME010000008">
    <property type="protein sequence ID" value="MFD2613355.1"/>
    <property type="molecule type" value="Genomic_DNA"/>
</dbReference>
<keyword evidence="10" id="KW-1185">Reference proteome</keyword>
<evidence type="ECO:0000256" key="4">
    <source>
        <dbReference type="ARBA" id="ARBA00022989"/>
    </source>
</evidence>
<comment type="function">
    <text evidence="7">Part of the binding-protein-dependent transport system for phosphate; probably responsible for the translocation of the substrate across the membrane.</text>
</comment>
<evidence type="ECO:0000256" key="7">
    <source>
        <dbReference type="RuleBase" id="RU363054"/>
    </source>
</evidence>
<dbReference type="RefSeq" id="WP_377603352.1">
    <property type="nucleotide sequence ID" value="NZ_JBHUME010000008.1"/>
</dbReference>
<dbReference type="PROSITE" id="PS50928">
    <property type="entry name" value="ABC_TM1"/>
    <property type="match status" value="1"/>
</dbReference>
<proteinExistence type="inferred from homology"/>
<evidence type="ECO:0000256" key="1">
    <source>
        <dbReference type="ARBA" id="ARBA00004141"/>
    </source>
</evidence>
<evidence type="ECO:0000313" key="9">
    <source>
        <dbReference type="EMBL" id="MFD2613355.1"/>
    </source>
</evidence>
<feature type="transmembrane region" description="Helical" evidence="6">
    <location>
        <begin position="122"/>
        <end position="143"/>
    </location>
</feature>
<dbReference type="InterPro" id="IPR000515">
    <property type="entry name" value="MetI-like"/>
</dbReference>
<feature type="transmembrane region" description="Helical" evidence="6">
    <location>
        <begin position="276"/>
        <end position="297"/>
    </location>
</feature>
<dbReference type="Pfam" id="PF00528">
    <property type="entry name" value="BPD_transp_1"/>
    <property type="match status" value="1"/>
</dbReference>
<feature type="transmembrane region" description="Helical" evidence="6">
    <location>
        <begin position="21"/>
        <end position="46"/>
    </location>
</feature>
<feature type="transmembrane region" description="Helical" evidence="6">
    <location>
        <begin position="155"/>
        <end position="173"/>
    </location>
</feature>
<dbReference type="InterPro" id="IPR035906">
    <property type="entry name" value="MetI-like_sf"/>
</dbReference>
<evidence type="ECO:0000256" key="2">
    <source>
        <dbReference type="ARBA" id="ARBA00022448"/>
    </source>
</evidence>
<evidence type="ECO:0000256" key="3">
    <source>
        <dbReference type="ARBA" id="ARBA00022692"/>
    </source>
</evidence>
<dbReference type="CDD" id="cd06261">
    <property type="entry name" value="TM_PBP2"/>
    <property type="match status" value="1"/>
</dbReference>
<keyword evidence="2 6" id="KW-0813">Transport</keyword>
<comment type="caution">
    <text evidence="9">The sequence shown here is derived from an EMBL/GenBank/DDBJ whole genome shotgun (WGS) entry which is preliminary data.</text>
</comment>
<keyword evidence="4 6" id="KW-1133">Transmembrane helix</keyword>
<feature type="transmembrane region" description="Helical" evidence="6">
    <location>
        <begin position="78"/>
        <end position="101"/>
    </location>
</feature>
<evidence type="ECO:0000256" key="5">
    <source>
        <dbReference type="ARBA" id="ARBA00023136"/>
    </source>
</evidence>
<sequence length="305" mass="32603">MPRSNSKVDLKKRKSYFSMDFIMPIVLALFAGISVLTTIGIVVILLTESAGFFRHVPILDFLTGTEWTPLFSEKSFGVLPLVTGTLMITVIASIVALPIGLGSAIYLSEYAPNRVRAIVKPILEVLAGIPTIVYGFFALTFVTPILQTIIPQTEIFNALSAGIVVGIMIIPMISSLSEDAMASVPASLRNGAYALGSTKLETSVKIVVPAAFSGIVASFVLGLSRAVGETMIVTLAAGLQPRMSLNPLDSIETLTAYIVSVASGDVRAGSVEYQTIYAVGLVLFVITLLMNILAGYISRKFREVY</sequence>
<reference evidence="10" key="1">
    <citation type="journal article" date="2019" name="Int. J. Syst. Evol. Microbiol.">
        <title>The Global Catalogue of Microorganisms (GCM) 10K type strain sequencing project: providing services to taxonomists for standard genome sequencing and annotation.</title>
        <authorList>
            <consortium name="The Broad Institute Genomics Platform"/>
            <consortium name="The Broad Institute Genome Sequencing Center for Infectious Disease"/>
            <person name="Wu L."/>
            <person name="Ma J."/>
        </authorList>
    </citation>
    <scope>NUCLEOTIDE SEQUENCE [LARGE SCALE GENOMIC DNA]</scope>
    <source>
        <strain evidence="10">KCTC 3950</strain>
    </source>
</reference>
<dbReference type="SUPFAM" id="SSF161098">
    <property type="entry name" value="MetI-like"/>
    <property type="match status" value="1"/>
</dbReference>
<protein>
    <recommendedName>
        <fullName evidence="7">Phosphate transport system permease protein</fullName>
    </recommendedName>
</protein>
<dbReference type="PANTHER" id="PTHR42727">
    <property type="entry name" value="PHOSPHATE TRANSPORT SYSTEM PERMEASE PROTEIN"/>
    <property type="match status" value="1"/>
</dbReference>
<keyword evidence="7" id="KW-1003">Cell membrane</keyword>
<dbReference type="InterPro" id="IPR011864">
    <property type="entry name" value="Phosphate_PstC"/>
</dbReference>
<accession>A0ABW5PFN9</accession>
<evidence type="ECO:0000313" key="10">
    <source>
        <dbReference type="Proteomes" id="UP001597541"/>
    </source>
</evidence>
<evidence type="ECO:0000256" key="6">
    <source>
        <dbReference type="RuleBase" id="RU363032"/>
    </source>
</evidence>
<dbReference type="Proteomes" id="UP001597541">
    <property type="component" value="Unassembled WGS sequence"/>
</dbReference>
<feature type="domain" description="ABC transmembrane type-1" evidence="8">
    <location>
        <begin position="82"/>
        <end position="294"/>
    </location>
</feature>
<gene>
    <name evidence="9" type="primary">pstC</name>
    <name evidence="9" type="ORF">ACFSUF_13070</name>
</gene>
<keyword evidence="7" id="KW-0592">Phosphate transport</keyword>